<evidence type="ECO:0000313" key="2">
    <source>
        <dbReference type="Proteomes" id="UP000649604"/>
    </source>
</evidence>
<dbReference type="EMBL" id="WJJP01000107">
    <property type="protein sequence ID" value="MBD3323617.1"/>
    <property type="molecule type" value="Genomic_DNA"/>
</dbReference>
<dbReference type="AlphaFoldDB" id="A0A9D5JTD1"/>
<protein>
    <submittedName>
        <fullName evidence="1">Uncharacterized protein</fullName>
    </submittedName>
</protein>
<comment type="caution">
    <text evidence="1">The sequence shown here is derived from an EMBL/GenBank/DDBJ whole genome shotgun (WGS) entry which is preliminary data.</text>
</comment>
<evidence type="ECO:0000313" key="1">
    <source>
        <dbReference type="EMBL" id="MBD3323617.1"/>
    </source>
</evidence>
<name>A0A9D5JTD1_9BACT</name>
<reference evidence="1" key="1">
    <citation type="submission" date="2019-11" db="EMBL/GenBank/DDBJ databases">
        <title>Microbial mats filling the niche in hypersaline microbial mats.</title>
        <authorList>
            <person name="Wong H.L."/>
            <person name="Macleod F.I."/>
            <person name="White R.A. III"/>
            <person name="Burns B.P."/>
        </authorList>
    </citation>
    <scope>NUCLEOTIDE SEQUENCE</scope>
    <source>
        <strain evidence="1">Rbin_158</strain>
    </source>
</reference>
<dbReference type="Proteomes" id="UP000649604">
    <property type="component" value="Unassembled WGS sequence"/>
</dbReference>
<proteinExistence type="predicted"/>
<organism evidence="1 2">
    <name type="scientific">candidate division KSB3 bacterium</name>
    <dbReference type="NCBI Taxonomy" id="2044937"/>
    <lineage>
        <taxon>Bacteria</taxon>
        <taxon>candidate division KSB3</taxon>
    </lineage>
</organism>
<sequence length="60" mass="7195">MIRDNYLESAIETIQEIDREMQYEIDRLIRHDVDPGNLEHIHQSVKKVMSLLVRIREAFS</sequence>
<accession>A0A9D5JTD1</accession>
<gene>
    <name evidence="1" type="ORF">GF339_03470</name>
</gene>